<evidence type="ECO:0000313" key="1">
    <source>
        <dbReference type="EMBL" id="KAJ7065929.1"/>
    </source>
</evidence>
<keyword evidence="2" id="KW-1185">Reference proteome</keyword>
<sequence>FVCGPKGRHVLPRLPPYPAEWNHFIAHRNVASLSRKLNNIFSMTALGVYDGDFMHFESGISAVTLNGGRTYHRLLPAHEGEHAIRWFIHDPSALFTKGQQLQIPDTWIDSVLCGLRRVNPFVDKLEAMRTSGESDLALHLEHSDAVSNEIAAII</sequence>
<evidence type="ECO:0000313" key="2">
    <source>
        <dbReference type="Proteomes" id="UP001222325"/>
    </source>
</evidence>
<protein>
    <submittedName>
        <fullName evidence="1">Uncharacterized protein</fullName>
    </submittedName>
</protein>
<feature type="non-terminal residue" evidence="1">
    <location>
        <position position="1"/>
    </location>
</feature>
<feature type="non-terminal residue" evidence="1">
    <location>
        <position position="154"/>
    </location>
</feature>
<dbReference type="Proteomes" id="UP001222325">
    <property type="component" value="Unassembled WGS sequence"/>
</dbReference>
<dbReference type="EMBL" id="JARJCN010000173">
    <property type="protein sequence ID" value="KAJ7065929.1"/>
    <property type="molecule type" value="Genomic_DNA"/>
</dbReference>
<gene>
    <name evidence="1" type="ORF">B0H15DRAFT_748500</name>
</gene>
<accession>A0AAD6XFN0</accession>
<reference evidence="1" key="1">
    <citation type="submission" date="2023-03" db="EMBL/GenBank/DDBJ databases">
        <title>Massive genome expansion in bonnet fungi (Mycena s.s.) driven by repeated elements and novel gene families across ecological guilds.</title>
        <authorList>
            <consortium name="Lawrence Berkeley National Laboratory"/>
            <person name="Harder C.B."/>
            <person name="Miyauchi S."/>
            <person name="Viragh M."/>
            <person name="Kuo A."/>
            <person name="Thoen E."/>
            <person name="Andreopoulos B."/>
            <person name="Lu D."/>
            <person name="Skrede I."/>
            <person name="Drula E."/>
            <person name="Henrissat B."/>
            <person name="Morin E."/>
            <person name="Kohler A."/>
            <person name="Barry K."/>
            <person name="LaButti K."/>
            <person name="Morin E."/>
            <person name="Salamov A."/>
            <person name="Lipzen A."/>
            <person name="Mereny Z."/>
            <person name="Hegedus B."/>
            <person name="Baldrian P."/>
            <person name="Stursova M."/>
            <person name="Weitz H."/>
            <person name="Taylor A."/>
            <person name="Grigoriev I.V."/>
            <person name="Nagy L.G."/>
            <person name="Martin F."/>
            <person name="Kauserud H."/>
        </authorList>
    </citation>
    <scope>NUCLEOTIDE SEQUENCE</scope>
    <source>
        <strain evidence="1">CBHHK173m</strain>
    </source>
</reference>
<dbReference type="AlphaFoldDB" id="A0AAD6XFN0"/>
<comment type="caution">
    <text evidence="1">The sequence shown here is derived from an EMBL/GenBank/DDBJ whole genome shotgun (WGS) entry which is preliminary data.</text>
</comment>
<proteinExistence type="predicted"/>
<name>A0AAD6XFN0_9AGAR</name>
<organism evidence="1 2">
    <name type="scientific">Mycena belliarum</name>
    <dbReference type="NCBI Taxonomy" id="1033014"/>
    <lineage>
        <taxon>Eukaryota</taxon>
        <taxon>Fungi</taxon>
        <taxon>Dikarya</taxon>
        <taxon>Basidiomycota</taxon>
        <taxon>Agaricomycotina</taxon>
        <taxon>Agaricomycetes</taxon>
        <taxon>Agaricomycetidae</taxon>
        <taxon>Agaricales</taxon>
        <taxon>Marasmiineae</taxon>
        <taxon>Mycenaceae</taxon>
        <taxon>Mycena</taxon>
    </lineage>
</organism>